<gene>
    <name evidence="1" type="ORF">IPL58_11540</name>
</gene>
<proteinExistence type="predicted"/>
<organism evidence="1 2">
    <name type="scientific">Candidatus Proximibacter danicus</name>
    <dbReference type="NCBI Taxonomy" id="2954365"/>
    <lineage>
        <taxon>Bacteria</taxon>
        <taxon>Pseudomonadati</taxon>
        <taxon>Pseudomonadota</taxon>
        <taxon>Betaproteobacteria</taxon>
        <taxon>Candidatus Proximibacter</taxon>
    </lineage>
</organism>
<name>A0A9D7PQN7_9PROT</name>
<protein>
    <submittedName>
        <fullName evidence="1">Uncharacterized protein</fullName>
    </submittedName>
</protein>
<dbReference type="EMBL" id="JADJUC010000012">
    <property type="protein sequence ID" value="MBK8524666.1"/>
    <property type="molecule type" value="Genomic_DNA"/>
</dbReference>
<evidence type="ECO:0000313" key="2">
    <source>
        <dbReference type="Proteomes" id="UP000886689"/>
    </source>
</evidence>
<sequence>MPANLLATPGQIFRHTRYYHDAAGWHTKYLLVLAADADNLVYRLLTSRAHARPENPPCYHGDPYPGFYLGLIGGSLSAKSWLDLRRQDDYDHRQFVADVSAGLLTPETSLPPQQICAALDCAANADDTTRQQTRQMRDQRARLSCQ</sequence>
<dbReference type="AlphaFoldDB" id="A0A9D7PQN7"/>
<evidence type="ECO:0000313" key="1">
    <source>
        <dbReference type="EMBL" id="MBK8524666.1"/>
    </source>
</evidence>
<comment type="caution">
    <text evidence="1">The sequence shown here is derived from an EMBL/GenBank/DDBJ whole genome shotgun (WGS) entry which is preliminary data.</text>
</comment>
<reference evidence="1" key="1">
    <citation type="submission" date="2020-10" db="EMBL/GenBank/DDBJ databases">
        <title>Connecting structure to function with the recovery of over 1000 high-quality activated sludge metagenome-assembled genomes encoding full-length rRNA genes using long-read sequencing.</title>
        <authorList>
            <person name="Singleton C.M."/>
            <person name="Petriglieri F."/>
            <person name="Kristensen J.M."/>
            <person name="Kirkegaard R.H."/>
            <person name="Michaelsen T.Y."/>
            <person name="Andersen M.H."/>
            <person name="Karst S.M."/>
            <person name="Dueholm M.S."/>
            <person name="Nielsen P.H."/>
            <person name="Albertsen M."/>
        </authorList>
    </citation>
    <scope>NUCLEOTIDE SEQUENCE</scope>
    <source>
        <strain evidence="1">Hirt_18-Q3-R61-65_BATAC.395</strain>
    </source>
</reference>
<dbReference type="Proteomes" id="UP000886689">
    <property type="component" value="Unassembled WGS sequence"/>
</dbReference>
<accession>A0A9D7PQN7</accession>